<dbReference type="EMBL" id="JANUBL010000008">
    <property type="protein sequence ID" value="MCS4122700.1"/>
    <property type="molecule type" value="Genomic_DNA"/>
</dbReference>
<proteinExistence type="predicted"/>
<dbReference type="AlphaFoldDB" id="A0A9X2PN16"/>
<evidence type="ECO:0000313" key="6">
    <source>
        <dbReference type="Proteomes" id="UP001155144"/>
    </source>
</evidence>
<name>A0A9X2PN16_9BACT</name>
<comment type="caution">
    <text evidence="3">The sequence shown here is derived from an EMBL/GenBank/DDBJ whole genome shotgun (WGS) entry which is preliminary data.</text>
</comment>
<evidence type="ECO:0000313" key="4">
    <source>
        <dbReference type="EMBL" id="MCS4122700.1"/>
    </source>
</evidence>
<evidence type="ECO:0000313" key="5">
    <source>
        <dbReference type="EMBL" id="MCS4159459.1"/>
    </source>
</evidence>
<dbReference type="Proteomes" id="UP001155144">
    <property type="component" value="Unassembled WGS sequence"/>
</dbReference>
<dbReference type="EMBL" id="JANTYZ010000031">
    <property type="protein sequence ID" value="MCS3867023.1"/>
    <property type="molecule type" value="Genomic_DNA"/>
</dbReference>
<evidence type="ECO:0000256" key="1">
    <source>
        <dbReference type="SAM" id="MobiDB-lite"/>
    </source>
</evidence>
<protein>
    <submittedName>
        <fullName evidence="3">Uncharacterized protein</fullName>
    </submittedName>
</protein>
<evidence type="ECO:0000313" key="2">
    <source>
        <dbReference type="EMBL" id="MCS3867023.1"/>
    </source>
</evidence>
<reference evidence="3" key="1">
    <citation type="submission" date="2022-08" db="EMBL/GenBank/DDBJ databases">
        <title>Genomic Encyclopedia of Type Strains, Phase V (KMG-V): Genome sequencing to study the core and pangenomes of soil and plant-associated prokaryotes.</title>
        <authorList>
            <person name="Whitman W."/>
        </authorList>
    </citation>
    <scope>NUCLEOTIDE SEQUENCE</scope>
    <source>
        <strain evidence="2">SP2016B</strain>
        <strain evidence="5">SP3002</strain>
        <strain evidence="3">SP3026</strain>
    </source>
</reference>
<accession>A0A9X2PN16</accession>
<feature type="region of interest" description="Disordered" evidence="1">
    <location>
        <begin position="1"/>
        <end position="21"/>
    </location>
</feature>
<organism evidence="3 6">
    <name type="scientific">Salinibacter ruber</name>
    <dbReference type="NCBI Taxonomy" id="146919"/>
    <lineage>
        <taxon>Bacteria</taxon>
        <taxon>Pseudomonadati</taxon>
        <taxon>Rhodothermota</taxon>
        <taxon>Rhodothermia</taxon>
        <taxon>Rhodothermales</taxon>
        <taxon>Salinibacteraceae</taxon>
        <taxon>Salinibacter</taxon>
    </lineage>
</organism>
<dbReference type="Proteomes" id="UP001155110">
    <property type="component" value="Unassembled WGS sequence"/>
</dbReference>
<dbReference type="Proteomes" id="UP001155034">
    <property type="component" value="Unassembled WGS sequence"/>
</dbReference>
<dbReference type="EMBL" id="JANTZM010000031">
    <property type="protein sequence ID" value="MCS4159459.1"/>
    <property type="molecule type" value="Genomic_DNA"/>
</dbReference>
<dbReference type="EMBL" id="JANUBL010000005">
    <property type="protein sequence ID" value="MCS4122293.1"/>
    <property type="molecule type" value="Genomic_DNA"/>
</dbReference>
<evidence type="ECO:0000313" key="3">
    <source>
        <dbReference type="EMBL" id="MCS4122293.1"/>
    </source>
</evidence>
<gene>
    <name evidence="3" type="ORF">GGP45_002653</name>
    <name evidence="4" type="ORF">GGP45_003067</name>
    <name evidence="2" type="ORF">GGP82_003607</name>
    <name evidence="5" type="ORF">GGP99_003451</name>
</gene>
<sequence length="47" mass="5156">MRHRLSGEELDVDVDPSELPSPREQALHVAAQLESCAGALREAGEER</sequence>